<dbReference type="EMBL" id="AMWN01000006">
    <property type="protein sequence ID" value="EXJ83167.1"/>
    <property type="molecule type" value="Genomic_DNA"/>
</dbReference>
<sequence length="385" mass="43372">MGPLCYLEDDNLRTVAEQCFVSLFETYCDGVTGFEPRVVEQSTDDTDSLDTAIKYFQDKEASSQLITIAKTSFQRSGWPGGRSRASYGASEGCNWNSPITEWVKGERNIWVKTEFPEANLHVYRRTPVQVLDTGSGKRVCITVELDSTKSLTNSGNFSPGIPITVDLPLGTPRTPELRQPGAFNSYAQGIAIFRFLKQVQLDRVGRPPWMYDYSVARLKEQKLDWLEQTINIVDVMPPNQVVRASRMKTEWELRQELAQLGLHVSGPYGQLDRPSAKQRRPVGACDSCYLLNVVSRRQDIYGRIIDEYTANVTPCVRKATTLPPQRVRDICQRCAPPGRECSFTQAIEDCSLEDPRVLALVPRPGQAHELEQIPDPEITVFQHKG</sequence>
<dbReference type="GeneID" id="19161652"/>
<reference evidence="1 2" key="1">
    <citation type="submission" date="2013-03" db="EMBL/GenBank/DDBJ databases">
        <title>The Genome Sequence of Capronia coronata CBS 617.96.</title>
        <authorList>
            <consortium name="The Broad Institute Genomics Platform"/>
            <person name="Cuomo C."/>
            <person name="de Hoog S."/>
            <person name="Gorbushina A."/>
            <person name="Walker B."/>
            <person name="Young S.K."/>
            <person name="Zeng Q."/>
            <person name="Gargeya S."/>
            <person name="Fitzgerald M."/>
            <person name="Haas B."/>
            <person name="Abouelleil A."/>
            <person name="Allen A.W."/>
            <person name="Alvarado L."/>
            <person name="Arachchi H.M."/>
            <person name="Berlin A.M."/>
            <person name="Chapman S.B."/>
            <person name="Gainer-Dewar J."/>
            <person name="Goldberg J."/>
            <person name="Griggs A."/>
            <person name="Gujja S."/>
            <person name="Hansen M."/>
            <person name="Howarth C."/>
            <person name="Imamovic A."/>
            <person name="Ireland A."/>
            <person name="Larimer J."/>
            <person name="McCowan C."/>
            <person name="Murphy C."/>
            <person name="Pearson M."/>
            <person name="Poon T.W."/>
            <person name="Priest M."/>
            <person name="Roberts A."/>
            <person name="Saif S."/>
            <person name="Shea T."/>
            <person name="Sisk P."/>
            <person name="Sykes S."/>
            <person name="Wortman J."/>
            <person name="Nusbaum C."/>
            <person name="Birren B."/>
        </authorList>
    </citation>
    <scope>NUCLEOTIDE SEQUENCE [LARGE SCALE GENOMIC DNA]</scope>
    <source>
        <strain evidence="1 2">CBS 617.96</strain>
    </source>
</reference>
<organism evidence="1 2">
    <name type="scientific">Capronia coronata CBS 617.96</name>
    <dbReference type="NCBI Taxonomy" id="1182541"/>
    <lineage>
        <taxon>Eukaryota</taxon>
        <taxon>Fungi</taxon>
        <taxon>Dikarya</taxon>
        <taxon>Ascomycota</taxon>
        <taxon>Pezizomycotina</taxon>
        <taxon>Eurotiomycetes</taxon>
        <taxon>Chaetothyriomycetidae</taxon>
        <taxon>Chaetothyriales</taxon>
        <taxon>Herpotrichiellaceae</taxon>
        <taxon>Capronia</taxon>
    </lineage>
</organism>
<comment type="caution">
    <text evidence="1">The sequence shown here is derived from an EMBL/GenBank/DDBJ whole genome shotgun (WGS) entry which is preliminary data.</text>
</comment>
<dbReference type="STRING" id="1182541.W9XRH5"/>
<dbReference type="Proteomes" id="UP000019484">
    <property type="component" value="Unassembled WGS sequence"/>
</dbReference>
<dbReference type="eggNOG" id="ENOG502RM5I">
    <property type="taxonomic scope" value="Eukaryota"/>
</dbReference>
<name>W9XRH5_9EURO</name>
<evidence type="ECO:0000313" key="1">
    <source>
        <dbReference type="EMBL" id="EXJ83167.1"/>
    </source>
</evidence>
<dbReference type="HOGENOM" id="CLU_717627_0_0_1"/>
<keyword evidence="2" id="KW-1185">Reference proteome</keyword>
<gene>
    <name evidence="1" type="ORF">A1O1_06786</name>
</gene>
<accession>W9XRH5</accession>
<dbReference type="AlphaFoldDB" id="W9XRH5"/>
<dbReference type="OrthoDB" id="4160868at2759"/>
<proteinExistence type="predicted"/>
<protein>
    <submittedName>
        <fullName evidence="1">Uncharacterized protein</fullName>
    </submittedName>
</protein>
<evidence type="ECO:0000313" key="2">
    <source>
        <dbReference type="Proteomes" id="UP000019484"/>
    </source>
</evidence>
<dbReference type="RefSeq" id="XP_007725853.1">
    <property type="nucleotide sequence ID" value="XM_007727663.1"/>
</dbReference>